<protein>
    <recommendedName>
        <fullName evidence="3">Transcriptional regulator</fullName>
    </recommendedName>
</protein>
<organism evidence="1 2">
    <name type="scientific">Cylindrospermopsis raciborskii C07</name>
    <dbReference type="NCBI Taxonomy" id="2014886"/>
    <lineage>
        <taxon>Bacteria</taxon>
        <taxon>Bacillati</taxon>
        <taxon>Cyanobacteriota</taxon>
        <taxon>Cyanophyceae</taxon>
        <taxon>Nostocales</taxon>
        <taxon>Aphanizomenonaceae</taxon>
        <taxon>Cylindrospermopsis</taxon>
    </lineage>
</organism>
<evidence type="ECO:0008006" key="3">
    <source>
        <dbReference type="Google" id="ProtNLM"/>
    </source>
</evidence>
<evidence type="ECO:0000313" key="1">
    <source>
        <dbReference type="EMBL" id="PNJ92373.1"/>
    </source>
</evidence>
<proteinExistence type="predicted"/>
<dbReference type="RefSeq" id="WP_102939190.1">
    <property type="nucleotide sequence ID" value="NZ_NJHS01000368.1"/>
</dbReference>
<evidence type="ECO:0000313" key="2">
    <source>
        <dbReference type="Proteomes" id="UP000236284"/>
    </source>
</evidence>
<dbReference type="EMBL" id="NJHS01000368">
    <property type="protein sequence ID" value="PNJ92373.1"/>
    <property type="molecule type" value="Genomic_DNA"/>
</dbReference>
<accession>A0ABX4WHN9</accession>
<keyword evidence="2" id="KW-1185">Reference proteome</keyword>
<gene>
    <name evidence="1" type="ORF">CEP15_16450</name>
</gene>
<reference evidence="1 2" key="1">
    <citation type="submission" date="2017-06" db="EMBL/GenBank/DDBJ databases">
        <title>Genome variation in co-occurring toxic Cylindrospermopsis raciborskii strains determines phenotypic plasticity.</title>
        <authorList>
            <person name="Willis A."/>
            <person name="Woodhouse J."/>
            <person name="Ongley S."/>
            <person name="Jex A."/>
            <person name="Burford M."/>
            <person name="Neilan B."/>
        </authorList>
    </citation>
    <scope>NUCLEOTIDE SEQUENCE [LARGE SCALE GENOMIC DNA]</scope>
    <source>
        <strain evidence="1 2">C07</strain>
    </source>
</reference>
<name>A0ABX4WHN9_9CYAN</name>
<sequence length="62" mass="6890">MMKAQLTIQQLLLAAADFTQIDILRRVSLKAVAREIDVLEIYLALAQVVRSNPNGQLELAIV</sequence>
<comment type="caution">
    <text evidence="1">The sequence shown here is derived from an EMBL/GenBank/DDBJ whole genome shotgun (WGS) entry which is preliminary data.</text>
</comment>
<dbReference type="Proteomes" id="UP000236284">
    <property type="component" value="Unassembled WGS sequence"/>
</dbReference>